<evidence type="ECO:0000256" key="11">
    <source>
        <dbReference type="ARBA" id="ARBA00022857"/>
    </source>
</evidence>
<evidence type="ECO:0000313" key="22">
    <source>
        <dbReference type="Proteomes" id="UP000069632"/>
    </source>
</evidence>
<dbReference type="SUPFAM" id="SSF56176">
    <property type="entry name" value="FAD-binding/transporter-associated domain-like"/>
    <property type="match status" value="1"/>
</dbReference>
<comment type="function">
    <text evidence="2 19">Cell wall formation.</text>
</comment>
<dbReference type="Gene3D" id="3.30.465.10">
    <property type="match status" value="1"/>
</dbReference>
<protein>
    <recommendedName>
        <fullName evidence="6 19">UDP-N-acetylenolpyruvoylglucosamine reductase</fullName>
        <ecNumber evidence="5 19">1.3.1.98</ecNumber>
    </recommendedName>
    <alternativeName>
        <fullName evidence="17 19">UDP-N-acetylmuramate dehydrogenase</fullName>
    </alternativeName>
</protein>
<evidence type="ECO:0000256" key="4">
    <source>
        <dbReference type="ARBA" id="ARBA00004752"/>
    </source>
</evidence>
<dbReference type="PANTHER" id="PTHR21071">
    <property type="entry name" value="UDP-N-ACETYLENOLPYRUVOYLGLUCOSAMINE REDUCTASE"/>
    <property type="match status" value="1"/>
</dbReference>
<accession>A0A128ECH9</accession>
<evidence type="ECO:0000256" key="7">
    <source>
        <dbReference type="ARBA" id="ARBA00022490"/>
    </source>
</evidence>
<dbReference type="PANTHER" id="PTHR21071:SF4">
    <property type="entry name" value="UDP-N-ACETYLENOLPYRUVOYLGLUCOSAMINE REDUCTASE"/>
    <property type="match status" value="1"/>
</dbReference>
<keyword evidence="11 19" id="KW-0521">NADP</keyword>
<comment type="subcellular location">
    <subcellularLocation>
        <location evidence="3 19">Cytoplasm</location>
    </subcellularLocation>
</comment>
<dbReference type="NCBIfam" id="NF010479">
    <property type="entry name" value="PRK13904.1"/>
    <property type="match status" value="1"/>
</dbReference>
<evidence type="ECO:0000259" key="20">
    <source>
        <dbReference type="Pfam" id="PF02873"/>
    </source>
</evidence>
<evidence type="ECO:0000256" key="15">
    <source>
        <dbReference type="ARBA" id="ARBA00023306"/>
    </source>
</evidence>
<keyword evidence="12 19" id="KW-0133">Cell shape</keyword>
<dbReference type="GO" id="GO:0051301">
    <property type="term" value="P:cell division"/>
    <property type="evidence" value="ECO:0007669"/>
    <property type="project" value="UniProtKB-KW"/>
</dbReference>
<comment type="catalytic activity">
    <reaction evidence="18 19">
        <text>UDP-N-acetyl-alpha-D-muramate + NADP(+) = UDP-N-acetyl-3-O-(1-carboxyvinyl)-alpha-D-glucosamine + NADPH + H(+)</text>
        <dbReference type="Rhea" id="RHEA:12248"/>
        <dbReference type="ChEBI" id="CHEBI:15378"/>
        <dbReference type="ChEBI" id="CHEBI:57783"/>
        <dbReference type="ChEBI" id="CHEBI:58349"/>
        <dbReference type="ChEBI" id="CHEBI:68483"/>
        <dbReference type="ChEBI" id="CHEBI:70757"/>
        <dbReference type="EC" id="1.3.1.98"/>
    </reaction>
</comment>
<organism evidence="21 22">
    <name type="scientific">Campylobacter geochelonis</name>
    <dbReference type="NCBI Taxonomy" id="1780362"/>
    <lineage>
        <taxon>Bacteria</taxon>
        <taxon>Pseudomonadati</taxon>
        <taxon>Campylobacterota</taxon>
        <taxon>Epsilonproteobacteria</taxon>
        <taxon>Campylobacterales</taxon>
        <taxon>Campylobacteraceae</taxon>
        <taxon>Campylobacter</taxon>
    </lineage>
</organism>
<keyword evidence="9 19" id="KW-0285">Flavoprotein</keyword>
<evidence type="ECO:0000256" key="8">
    <source>
        <dbReference type="ARBA" id="ARBA00022618"/>
    </source>
</evidence>
<keyword evidence="15 19" id="KW-0131">Cell cycle</keyword>
<dbReference type="InterPro" id="IPR036635">
    <property type="entry name" value="MurB_C_sf"/>
</dbReference>
<evidence type="ECO:0000256" key="10">
    <source>
        <dbReference type="ARBA" id="ARBA00022827"/>
    </source>
</evidence>
<dbReference type="InterPro" id="IPR036318">
    <property type="entry name" value="FAD-bd_PCMH-like_sf"/>
</dbReference>
<evidence type="ECO:0000256" key="14">
    <source>
        <dbReference type="ARBA" id="ARBA00023002"/>
    </source>
</evidence>
<evidence type="ECO:0000256" key="17">
    <source>
        <dbReference type="ARBA" id="ARBA00031026"/>
    </source>
</evidence>
<evidence type="ECO:0000256" key="12">
    <source>
        <dbReference type="ARBA" id="ARBA00022960"/>
    </source>
</evidence>
<dbReference type="GO" id="GO:0008360">
    <property type="term" value="P:regulation of cell shape"/>
    <property type="evidence" value="ECO:0007669"/>
    <property type="project" value="UniProtKB-KW"/>
</dbReference>
<feature type="active site" evidence="19">
    <location>
        <position position="139"/>
    </location>
</feature>
<dbReference type="RefSeq" id="WP_075493023.1">
    <property type="nucleotide sequence ID" value="NZ_CP053844.1"/>
</dbReference>
<dbReference type="GO" id="GO:0009252">
    <property type="term" value="P:peptidoglycan biosynthetic process"/>
    <property type="evidence" value="ECO:0007669"/>
    <property type="project" value="UniProtKB-UniRule"/>
</dbReference>
<gene>
    <name evidence="19 21" type="primary">murB</name>
    <name evidence="21" type="ORF">ERS672216_00498</name>
</gene>
<evidence type="ECO:0000256" key="5">
    <source>
        <dbReference type="ARBA" id="ARBA00012518"/>
    </source>
</evidence>
<keyword evidence="14 19" id="KW-0560">Oxidoreductase</keyword>
<sequence>MIVDFAKYSSVKIGQKVEVTLLNELNLKSFDGVIIGGANNILLSPNPPKLGILDKKFDFLSLEDDILLVGGACKSGKIYNFAKTNDIANFEFLKSIPGTLGGLLTMNAGLMKWEICDNLISVKTSLGEFSKDKLKFSYRKSEISGVILEARFRATHGFNQQISNQITQKRANQPKGASFGSCFTNPAGDYAGRVLEAVGLKGFRVGGAGFSEQHANFLINYGKASFDDAITLIKIAKKRVFEEFGIKLETEVVVL</sequence>
<dbReference type="Gene3D" id="3.90.78.10">
    <property type="entry name" value="UDP-N-acetylenolpyruvoylglucosamine reductase, C-terminal domain"/>
    <property type="match status" value="1"/>
</dbReference>
<dbReference type="GO" id="GO:0005829">
    <property type="term" value="C:cytosol"/>
    <property type="evidence" value="ECO:0007669"/>
    <property type="project" value="TreeGrafter"/>
</dbReference>
<reference evidence="21 22" key="1">
    <citation type="submission" date="2016-02" db="EMBL/GenBank/DDBJ databases">
        <authorList>
            <consortium name="Pathogen Informatics"/>
        </authorList>
    </citation>
    <scope>NUCLEOTIDE SEQUENCE [LARGE SCALE GENOMIC DNA]</scope>
    <source>
        <strain evidence="21 22">RC20</strain>
    </source>
</reference>
<dbReference type="GO" id="GO:0050660">
    <property type="term" value="F:flavin adenine dinucleotide binding"/>
    <property type="evidence" value="ECO:0007669"/>
    <property type="project" value="InterPro"/>
</dbReference>
<dbReference type="AlphaFoldDB" id="A0A128ECH9"/>
<dbReference type="GO" id="GO:0008762">
    <property type="term" value="F:UDP-N-acetylmuramate dehydrogenase activity"/>
    <property type="evidence" value="ECO:0007669"/>
    <property type="project" value="UniProtKB-UniRule"/>
</dbReference>
<dbReference type="EC" id="1.3.1.98" evidence="5 19"/>
<dbReference type="EMBL" id="FIZP01000001">
    <property type="protein sequence ID" value="CZE46675.1"/>
    <property type="molecule type" value="Genomic_DNA"/>
</dbReference>
<feature type="domain" description="UDP-N-acetylenolpyruvoylglucosamine reductase C-terminal" evidence="20">
    <location>
        <begin position="161"/>
        <end position="254"/>
    </location>
</feature>
<evidence type="ECO:0000313" key="21">
    <source>
        <dbReference type="EMBL" id="CZE46675.1"/>
    </source>
</evidence>
<proteinExistence type="inferred from homology"/>
<dbReference type="NCBIfam" id="TIGR00179">
    <property type="entry name" value="murB"/>
    <property type="match status" value="1"/>
</dbReference>
<evidence type="ECO:0000256" key="2">
    <source>
        <dbReference type="ARBA" id="ARBA00003921"/>
    </source>
</evidence>
<comment type="similarity">
    <text evidence="19">Belongs to the MurB family.</text>
</comment>
<evidence type="ECO:0000256" key="1">
    <source>
        <dbReference type="ARBA" id="ARBA00001974"/>
    </source>
</evidence>
<dbReference type="UniPathway" id="UPA00219"/>
<evidence type="ECO:0000256" key="13">
    <source>
        <dbReference type="ARBA" id="ARBA00022984"/>
    </source>
</evidence>
<keyword evidence="22" id="KW-1185">Reference proteome</keyword>
<dbReference type="SUPFAM" id="SSF56194">
    <property type="entry name" value="Uridine diphospho-N-Acetylenolpyruvylglucosamine reductase, MurB, C-terminal domain"/>
    <property type="match status" value="1"/>
</dbReference>
<evidence type="ECO:0000256" key="3">
    <source>
        <dbReference type="ARBA" id="ARBA00004496"/>
    </source>
</evidence>
<dbReference type="Pfam" id="PF02873">
    <property type="entry name" value="MurB_C"/>
    <property type="match status" value="1"/>
</dbReference>
<evidence type="ECO:0000256" key="18">
    <source>
        <dbReference type="ARBA" id="ARBA00048914"/>
    </source>
</evidence>
<feature type="active site" evidence="19">
    <location>
        <position position="251"/>
    </location>
</feature>
<dbReference type="Proteomes" id="UP000069632">
    <property type="component" value="Unassembled WGS sequence"/>
</dbReference>
<evidence type="ECO:0000256" key="16">
    <source>
        <dbReference type="ARBA" id="ARBA00023316"/>
    </source>
</evidence>
<dbReference type="HAMAP" id="MF_00037">
    <property type="entry name" value="MurB"/>
    <property type="match status" value="1"/>
</dbReference>
<name>A0A128ECH9_9BACT</name>
<feature type="active site" description="Proton donor" evidence="19">
    <location>
        <position position="181"/>
    </location>
</feature>
<dbReference type="InterPro" id="IPR016169">
    <property type="entry name" value="FAD-bd_PCMH_sub2"/>
</dbReference>
<keyword evidence="10 19" id="KW-0274">FAD</keyword>
<dbReference type="GO" id="GO:0071555">
    <property type="term" value="P:cell wall organization"/>
    <property type="evidence" value="ECO:0007669"/>
    <property type="project" value="UniProtKB-KW"/>
</dbReference>
<keyword evidence="7 19" id="KW-0963">Cytoplasm</keyword>
<evidence type="ECO:0000256" key="9">
    <source>
        <dbReference type="ARBA" id="ARBA00022630"/>
    </source>
</evidence>
<keyword evidence="13 19" id="KW-0573">Peptidoglycan synthesis</keyword>
<keyword evidence="8 19" id="KW-0132">Cell division</keyword>
<dbReference type="InterPro" id="IPR011601">
    <property type="entry name" value="MurB_C"/>
</dbReference>
<comment type="pathway">
    <text evidence="4 19">Cell wall biogenesis; peptidoglycan biosynthesis.</text>
</comment>
<evidence type="ECO:0000256" key="6">
    <source>
        <dbReference type="ARBA" id="ARBA00015188"/>
    </source>
</evidence>
<comment type="cofactor">
    <cofactor evidence="1 19">
        <name>FAD</name>
        <dbReference type="ChEBI" id="CHEBI:57692"/>
    </cofactor>
</comment>
<evidence type="ECO:0000256" key="19">
    <source>
        <dbReference type="HAMAP-Rule" id="MF_00037"/>
    </source>
</evidence>
<keyword evidence="16 19" id="KW-0961">Cell wall biogenesis/degradation</keyword>
<dbReference type="OrthoDB" id="9804753at2"/>
<dbReference type="InterPro" id="IPR003170">
    <property type="entry name" value="MurB"/>
</dbReference>